<sequence>MTTQSYISDFNQSTTELLDALGHFSQEQLNRVPFAGSWTPGQVGQHLLISESGVPELLRGNTRPTDRDPEALAPALRSIFLDFTTKFEAMEAIRPDDLPKDREQLMQSLKSNRDVILQLVAGTSPDLLLLDFPFPQLGELTIREWLTFLTVHSRRHTHQLKKMVPFLD</sequence>
<name>A0ABZ2Z995_9BACT</name>
<dbReference type="Proteomes" id="UP001449657">
    <property type="component" value="Chromosome"/>
</dbReference>
<keyword evidence="3" id="KW-1185">Reference proteome</keyword>
<dbReference type="EMBL" id="CP150096">
    <property type="protein sequence ID" value="WZN48293.1"/>
    <property type="molecule type" value="Genomic_DNA"/>
</dbReference>
<dbReference type="InterPro" id="IPR034660">
    <property type="entry name" value="DinB/YfiT-like"/>
</dbReference>
<reference evidence="2 3" key="1">
    <citation type="submission" date="2024-03" db="EMBL/GenBank/DDBJ databases">
        <title>Chitinophaga caseinilytica sp. nov., a casein hydrolysing bacterium isolated from forest soil.</title>
        <authorList>
            <person name="Lee D.S."/>
            <person name="Han D.M."/>
            <person name="Baek J.H."/>
            <person name="Choi D.G."/>
            <person name="Jeon J.H."/>
            <person name="Jeon C.O."/>
        </authorList>
    </citation>
    <scope>NUCLEOTIDE SEQUENCE [LARGE SCALE GENOMIC DNA]</scope>
    <source>
        <strain evidence="2 3">KACC 19118</strain>
    </source>
</reference>
<feature type="domain" description="DinB-like" evidence="1">
    <location>
        <begin position="11"/>
        <end position="160"/>
    </location>
</feature>
<evidence type="ECO:0000259" key="1">
    <source>
        <dbReference type="Pfam" id="PF12867"/>
    </source>
</evidence>
<protein>
    <submittedName>
        <fullName evidence="2">DinB family protein</fullName>
    </submittedName>
</protein>
<dbReference type="Pfam" id="PF12867">
    <property type="entry name" value="DinB_2"/>
    <property type="match status" value="1"/>
</dbReference>
<organism evidence="2 3">
    <name type="scientific">Chitinophaga caseinilytica</name>
    <dbReference type="NCBI Taxonomy" id="2267521"/>
    <lineage>
        <taxon>Bacteria</taxon>
        <taxon>Pseudomonadati</taxon>
        <taxon>Bacteroidota</taxon>
        <taxon>Chitinophagia</taxon>
        <taxon>Chitinophagales</taxon>
        <taxon>Chitinophagaceae</taxon>
        <taxon>Chitinophaga</taxon>
    </lineage>
</organism>
<evidence type="ECO:0000313" key="2">
    <source>
        <dbReference type="EMBL" id="WZN48293.1"/>
    </source>
</evidence>
<proteinExistence type="predicted"/>
<gene>
    <name evidence="2" type="ORF">WJU22_08905</name>
</gene>
<dbReference type="Gene3D" id="1.20.120.450">
    <property type="entry name" value="dinb family like domain"/>
    <property type="match status" value="1"/>
</dbReference>
<dbReference type="InterPro" id="IPR024775">
    <property type="entry name" value="DinB-like"/>
</dbReference>
<evidence type="ECO:0000313" key="3">
    <source>
        <dbReference type="Proteomes" id="UP001449657"/>
    </source>
</evidence>
<accession>A0ABZ2Z995</accession>
<dbReference type="SUPFAM" id="SSF109854">
    <property type="entry name" value="DinB/YfiT-like putative metalloenzymes"/>
    <property type="match status" value="1"/>
</dbReference>
<dbReference type="RefSeq" id="WP_341842888.1">
    <property type="nucleotide sequence ID" value="NZ_CP149792.1"/>
</dbReference>